<sequence length="434" mass="48704">MTKYKCSSLICSLLLLSCYHVVTSIESVALIEAPVLGKSRQLRSSVELVEGFLLTSDKLAKVIGTLPKNLAKESLATFKWGINHFKILLAEDKVAAAGKIFPDDSANPIMTKLFESDAFLWWEKLIRRTVDDTQEEVDTIITSALVTRLGKGRAIKLFTEAGFEADAINAKWLALLYHALDDEDMPKLLKEIVSSGGIDKNSVEFFIKLCARENNKDAAYEIINSLLQDKKEYREVYQKFDRVVETYRTKWDSLKSVYFKAVSDPKLDKSVSPMQRLRNLYQTEELDPVSVASKIADIYAKTSEGLHLLQIVKQTLHDKAATEADKAFAGLVLDKVHVKWIQTNYDVGKMLKSLTRKIKPVETLLNTSEGVAFVFAIREMKATESEGYSEAVGVFRKTFEADVLEKMIKNANSDDTIVAGFIDAYIELMGVKIA</sequence>
<dbReference type="AlphaFoldDB" id="A0A976FR63"/>
<dbReference type="KEGG" id="blac:94346259"/>
<dbReference type="Proteomes" id="UP000294530">
    <property type="component" value="Unassembled WGS sequence"/>
</dbReference>
<name>A0A976FR63_BRELC</name>
<feature type="chain" id="PRO_5037409719" description="RxLR effector protein" evidence="1">
    <location>
        <begin position="25"/>
        <end position="434"/>
    </location>
</feature>
<dbReference type="GeneID" id="94346259"/>
<keyword evidence="3" id="KW-1185">Reference proteome</keyword>
<evidence type="ECO:0008006" key="4">
    <source>
        <dbReference type="Google" id="ProtNLM"/>
    </source>
</evidence>
<dbReference type="EMBL" id="SHOA02000015">
    <property type="protein sequence ID" value="TDH71482.1"/>
    <property type="molecule type" value="Genomic_DNA"/>
</dbReference>
<gene>
    <name evidence="2" type="ORF">CCR75_002491</name>
</gene>
<comment type="caution">
    <text evidence="2">The sequence shown here is derived from an EMBL/GenBank/DDBJ whole genome shotgun (WGS) entry which is preliminary data.</text>
</comment>
<feature type="signal peptide" evidence="1">
    <location>
        <begin position="1"/>
        <end position="24"/>
    </location>
</feature>
<keyword evidence="1" id="KW-0732">Signal</keyword>
<evidence type="ECO:0000313" key="3">
    <source>
        <dbReference type="Proteomes" id="UP000294530"/>
    </source>
</evidence>
<dbReference type="PROSITE" id="PS51257">
    <property type="entry name" value="PROKAR_LIPOPROTEIN"/>
    <property type="match status" value="1"/>
</dbReference>
<proteinExistence type="predicted"/>
<evidence type="ECO:0000256" key="1">
    <source>
        <dbReference type="SAM" id="SignalP"/>
    </source>
</evidence>
<evidence type="ECO:0000313" key="2">
    <source>
        <dbReference type="EMBL" id="TDH71482.1"/>
    </source>
</evidence>
<organism evidence="2 3">
    <name type="scientific">Bremia lactucae</name>
    <name type="common">Lettuce downy mildew</name>
    <dbReference type="NCBI Taxonomy" id="4779"/>
    <lineage>
        <taxon>Eukaryota</taxon>
        <taxon>Sar</taxon>
        <taxon>Stramenopiles</taxon>
        <taxon>Oomycota</taxon>
        <taxon>Peronosporomycetes</taxon>
        <taxon>Peronosporales</taxon>
        <taxon>Peronosporaceae</taxon>
        <taxon>Bremia</taxon>
    </lineage>
</organism>
<accession>A0A976FR63</accession>
<protein>
    <recommendedName>
        <fullName evidence="4">RxLR effector protein</fullName>
    </recommendedName>
</protein>
<reference evidence="2 3" key="1">
    <citation type="journal article" date="2021" name="Genome Biol.">
        <title>AFLAP: assembly-free linkage analysis pipeline using k-mers from genome sequencing data.</title>
        <authorList>
            <person name="Fletcher K."/>
            <person name="Zhang L."/>
            <person name="Gil J."/>
            <person name="Han R."/>
            <person name="Cavanaugh K."/>
            <person name="Michelmore R."/>
        </authorList>
    </citation>
    <scope>NUCLEOTIDE SEQUENCE [LARGE SCALE GENOMIC DNA]</scope>
    <source>
        <strain evidence="2 3">SF5</strain>
    </source>
</reference>
<dbReference type="RefSeq" id="XP_067820981.1">
    <property type="nucleotide sequence ID" value="XM_067960588.1"/>
</dbReference>